<evidence type="ECO:0000256" key="1">
    <source>
        <dbReference type="ARBA" id="ARBA00022714"/>
    </source>
</evidence>
<feature type="domain" description="Rieske" evidence="5">
    <location>
        <begin position="13"/>
        <end position="114"/>
    </location>
</feature>
<organism evidence="6 7">
    <name type="scientific">Comamonas odontotermitis</name>
    <dbReference type="NCBI Taxonomy" id="379895"/>
    <lineage>
        <taxon>Bacteria</taxon>
        <taxon>Pseudomonadati</taxon>
        <taxon>Pseudomonadota</taxon>
        <taxon>Betaproteobacteria</taxon>
        <taxon>Burkholderiales</taxon>
        <taxon>Comamonadaceae</taxon>
        <taxon>Comamonas</taxon>
    </lineage>
</organism>
<name>A0ABR6RAV5_9BURK</name>
<evidence type="ECO:0000256" key="2">
    <source>
        <dbReference type="ARBA" id="ARBA00022723"/>
    </source>
</evidence>
<evidence type="ECO:0000259" key="5">
    <source>
        <dbReference type="PROSITE" id="PS51296"/>
    </source>
</evidence>
<keyword evidence="3" id="KW-0408">Iron</keyword>
<dbReference type="SUPFAM" id="SSF50022">
    <property type="entry name" value="ISP domain"/>
    <property type="match status" value="1"/>
</dbReference>
<accession>A0ABR6RAV5</accession>
<dbReference type="CDD" id="cd03467">
    <property type="entry name" value="Rieske"/>
    <property type="match status" value="1"/>
</dbReference>
<keyword evidence="1" id="KW-0001">2Fe-2S</keyword>
<evidence type="ECO:0000256" key="4">
    <source>
        <dbReference type="ARBA" id="ARBA00023014"/>
    </source>
</evidence>
<dbReference type="InterPro" id="IPR036922">
    <property type="entry name" value="Rieske_2Fe-2S_sf"/>
</dbReference>
<protein>
    <submittedName>
        <fullName evidence="6">Nitrite reductase/ring-hydroxylating ferredoxin subunit</fullName>
    </submittedName>
</protein>
<dbReference type="Gene3D" id="2.102.10.10">
    <property type="entry name" value="Rieske [2Fe-2S] iron-sulphur domain"/>
    <property type="match status" value="1"/>
</dbReference>
<dbReference type="PROSITE" id="PS51296">
    <property type="entry name" value="RIESKE"/>
    <property type="match status" value="1"/>
</dbReference>
<keyword evidence="2" id="KW-0479">Metal-binding</keyword>
<evidence type="ECO:0000313" key="7">
    <source>
        <dbReference type="Proteomes" id="UP000562492"/>
    </source>
</evidence>
<dbReference type="PANTHER" id="PTHR40261:SF1">
    <property type="entry name" value="RIESKE DOMAIN-CONTAINING PROTEIN"/>
    <property type="match status" value="1"/>
</dbReference>
<dbReference type="RefSeq" id="WP_184704585.1">
    <property type="nucleotide sequence ID" value="NZ_JACHKZ010000001.1"/>
</dbReference>
<dbReference type="InterPro" id="IPR017941">
    <property type="entry name" value="Rieske_2Fe-2S"/>
</dbReference>
<evidence type="ECO:0000313" key="6">
    <source>
        <dbReference type="EMBL" id="MBB6576289.1"/>
    </source>
</evidence>
<comment type="caution">
    <text evidence="6">The sequence shown here is derived from an EMBL/GenBank/DDBJ whole genome shotgun (WGS) entry which is preliminary data.</text>
</comment>
<keyword evidence="4" id="KW-0411">Iron-sulfur</keyword>
<proteinExistence type="predicted"/>
<reference evidence="6 7" key="1">
    <citation type="submission" date="2020-08" db="EMBL/GenBank/DDBJ databases">
        <title>Functional genomics of gut bacteria from endangered species of beetles.</title>
        <authorList>
            <person name="Carlos-Shanley C."/>
        </authorList>
    </citation>
    <scope>NUCLEOTIDE SEQUENCE [LARGE SCALE GENOMIC DNA]</scope>
    <source>
        <strain evidence="6 7">S00124</strain>
    </source>
</reference>
<dbReference type="PANTHER" id="PTHR40261">
    <property type="match status" value="1"/>
</dbReference>
<gene>
    <name evidence="6" type="ORF">HNP33_000337</name>
</gene>
<dbReference type="EMBL" id="JACHKZ010000001">
    <property type="protein sequence ID" value="MBB6576289.1"/>
    <property type="molecule type" value="Genomic_DNA"/>
</dbReference>
<sequence length="122" mass="13215">MSEPHILFETTDPIGNSADLVDNGKPILFQLPNGQKAFVIRWQGGLHGWINECQHASVPMDFDGDVLESGRQFILCPYHGAIYQPDTGACVGGPCRGSHLDAVAVEERGGQIWLKAADGAER</sequence>
<keyword evidence="7" id="KW-1185">Reference proteome</keyword>
<dbReference type="Pfam" id="PF00355">
    <property type="entry name" value="Rieske"/>
    <property type="match status" value="1"/>
</dbReference>
<dbReference type="Proteomes" id="UP000562492">
    <property type="component" value="Unassembled WGS sequence"/>
</dbReference>
<evidence type="ECO:0000256" key="3">
    <source>
        <dbReference type="ARBA" id="ARBA00023004"/>
    </source>
</evidence>